<dbReference type="SUPFAM" id="SSF53335">
    <property type="entry name" value="S-adenosyl-L-methionine-dependent methyltransferases"/>
    <property type="match status" value="1"/>
</dbReference>
<gene>
    <name evidence="3 6" type="primary">cmoA</name>
    <name evidence="6" type="ORF">EXM22_07340</name>
</gene>
<evidence type="ECO:0000256" key="4">
    <source>
        <dbReference type="PIRSR" id="PIRSR006325-1"/>
    </source>
</evidence>
<organism evidence="6 7">
    <name type="scientific">Oceanispirochaeta crateris</name>
    <dbReference type="NCBI Taxonomy" id="2518645"/>
    <lineage>
        <taxon>Bacteria</taxon>
        <taxon>Pseudomonadati</taxon>
        <taxon>Spirochaetota</taxon>
        <taxon>Spirochaetia</taxon>
        <taxon>Spirochaetales</taxon>
        <taxon>Spirochaetaceae</taxon>
        <taxon>Oceanispirochaeta</taxon>
    </lineage>
</organism>
<dbReference type="CDD" id="cd02440">
    <property type="entry name" value="AdoMet_MTases"/>
    <property type="match status" value="1"/>
</dbReference>
<dbReference type="NCBIfam" id="TIGR00740">
    <property type="entry name" value="carboxy-S-adenosyl-L-methionine synthase CmoA"/>
    <property type="match status" value="1"/>
</dbReference>
<dbReference type="InterPro" id="IPR029063">
    <property type="entry name" value="SAM-dependent_MTases_sf"/>
</dbReference>
<dbReference type="KEGG" id="ock:EXM22_07340"/>
<dbReference type="GO" id="GO:0016743">
    <property type="term" value="F:carboxyl- or carbamoyltransferase activity"/>
    <property type="evidence" value="ECO:0007669"/>
    <property type="project" value="UniProtKB-UniRule"/>
</dbReference>
<evidence type="ECO:0000256" key="2">
    <source>
        <dbReference type="ARBA" id="ARBA00022691"/>
    </source>
</evidence>
<dbReference type="Proteomes" id="UP000324209">
    <property type="component" value="Chromosome"/>
</dbReference>
<keyword evidence="1 3" id="KW-0808">Transferase</keyword>
<name>A0A5C1QJQ4_9SPIO</name>
<dbReference type="GO" id="GO:1904047">
    <property type="term" value="F:S-adenosyl-L-methionine binding"/>
    <property type="evidence" value="ECO:0007669"/>
    <property type="project" value="UniProtKB-UniRule"/>
</dbReference>
<dbReference type="Gene3D" id="3.40.50.150">
    <property type="entry name" value="Vaccinia Virus protein VP39"/>
    <property type="match status" value="1"/>
</dbReference>
<comment type="caution">
    <text evidence="3">Lacks conserved residue(s) required for the propagation of feature annotation.</text>
</comment>
<dbReference type="OrthoDB" id="9808140at2"/>
<feature type="binding site" evidence="3 4">
    <location>
        <begin position="143"/>
        <end position="144"/>
    </location>
    <ligand>
        <name>S-adenosyl-L-methionine</name>
        <dbReference type="ChEBI" id="CHEBI:59789"/>
    </ligand>
</feature>
<keyword evidence="7" id="KW-1185">Reference proteome</keyword>
<comment type="catalytic activity">
    <reaction evidence="3">
        <text>prephenate + S-adenosyl-L-methionine = carboxy-S-adenosyl-L-methionine + 3-phenylpyruvate + H2O</text>
        <dbReference type="Rhea" id="RHEA:51692"/>
        <dbReference type="ChEBI" id="CHEBI:15377"/>
        <dbReference type="ChEBI" id="CHEBI:18005"/>
        <dbReference type="ChEBI" id="CHEBI:29934"/>
        <dbReference type="ChEBI" id="CHEBI:59789"/>
        <dbReference type="ChEBI" id="CHEBI:134278"/>
    </reaction>
</comment>
<feature type="binding site" evidence="3 4">
    <location>
        <position position="158"/>
    </location>
    <ligand>
        <name>S-adenosyl-L-methionine</name>
        <dbReference type="ChEBI" id="CHEBI:59789"/>
    </ligand>
</feature>
<feature type="domain" description="Methyltransferase type 12" evidence="5">
    <location>
        <begin position="84"/>
        <end position="186"/>
    </location>
</feature>
<feature type="binding site" evidence="3 4">
    <location>
        <position position="61"/>
    </location>
    <ligand>
        <name>S-adenosyl-L-methionine</name>
        <dbReference type="ChEBI" id="CHEBI:59789"/>
    </ligand>
</feature>
<dbReference type="PIRSF" id="PIRSF006325">
    <property type="entry name" value="MeTrfase_bac"/>
    <property type="match status" value="1"/>
</dbReference>
<dbReference type="PANTHER" id="PTHR43861">
    <property type="entry name" value="TRANS-ACONITATE 2-METHYLTRANSFERASE-RELATED"/>
    <property type="match status" value="1"/>
</dbReference>
<protein>
    <recommendedName>
        <fullName evidence="3">Carboxy-S-adenosyl-L-methionine synthase</fullName>
        <shortName evidence="3">Cx-SAM synthase</shortName>
        <ecNumber evidence="3">2.1.3.-</ecNumber>
    </recommendedName>
</protein>
<feature type="binding site" evidence="3 4">
    <location>
        <begin position="86"/>
        <end position="88"/>
    </location>
    <ligand>
        <name>S-adenosyl-L-methionine</name>
        <dbReference type="ChEBI" id="CHEBI:59789"/>
    </ligand>
</feature>
<comment type="similarity">
    <text evidence="3">Belongs to the class I-like SAM-binding methyltransferase superfamily. Cx-SAM synthase family.</text>
</comment>
<keyword evidence="2 3" id="KW-0949">S-adenosyl-L-methionine</keyword>
<dbReference type="PANTHER" id="PTHR43861:SF2">
    <property type="entry name" value="CARBOXY-S-ADENOSYL-L-METHIONINE SYNTHASE"/>
    <property type="match status" value="1"/>
</dbReference>
<sequence length="271" mass="31640">MKIHKLLYLYLMLEKFLEKVLVLSRKDKVFEDTNPIVRAFEFNENVAHVFDDMAQRSIPHYRDVQSMAATLALTFYQEGSRIYDLGCSTGTTIALLLNGLKDHNLSNYYIKGIDSSAPMCREAIEKISSIDYEKDRILIEEGDILEEPIENASVVIMNYTLQFIDPLKRENLIKKIYRGLNHNGILLVSDKTLQSHTDISRIFVDNYYNLKRKNGYSELEISRKREALENVLIPYPIREEEELFRICGFEAVDLFYSWYNFSSFICLKKGQ</sequence>
<evidence type="ECO:0000256" key="3">
    <source>
        <dbReference type="HAMAP-Rule" id="MF_01589"/>
    </source>
</evidence>
<evidence type="ECO:0000259" key="5">
    <source>
        <dbReference type="Pfam" id="PF08242"/>
    </source>
</evidence>
<evidence type="ECO:0000313" key="6">
    <source>
        <dbReference type="EMBL" id="QEN07811.1"/>
    </source>
</evidence>
<dbReference type="Pfam" id="PF08242">
    <property type="entry name" value="Methyltransf_12"/>
    <property type="match status" value="1"/>
</dbReference>
<dbReference type="InterPro" id="IPR013217">
    <property type="entry name" value="Methyltransf_12"/>
</dbReference>
<dbReference type="EC" id="2.1.3.-" evidence="3"/>
<dbReference type="AlphaFoldDB" id="A0A5C1QJQ4"/>
<feature type="binding site" evidence="3">
    <location>
        <position position="225"/>
    </location>
    <ligand>
        <name>S-adenosyl-L-methionine</name>
        <dbReference type="ChEBI" id="CHEBI:59789"/>
    </ligand>
</feature>
<accession>A0A5C1QJQ4</accession>
<evidence type="ECO:0000313" key="7">
    <source>
        <dbReference type="Proteomes" id="UP000324209"/>
    </source>
</evidence>
<proteinExistence type="inferred from homology"/>
<evidence type="ECO:0000256" key="1">
    <source>
        <dbReference type="ARBA" id="ARBA00022679"/>
    </source>
</evidence>
<dbReference type="EMBL" id="CP036150">
    <property type="protein sequence ID" value="QEN07811.1"/>
    <property type="molecule type" value="Genomic_DNA"/>
</dbReference>
<reference evidence="6 7" key="1">
    <citation type="submission" date="2019-02" db="EMBL/GenBank/DDBJ databases">
        <title>Complete Genome Sequence and Methylome Analysis of free living Spirochaetas.</title>
        <authorList>
            <person name="Fomenkov A."/>
            <person name="Dubinina G."/>
            <person name="Leshcheva N."/>
            <person name="Mikheeva N."/>
            <person name="Grabovich M."/>
            <person name="Vincze T."/>
            <person name="Roberts R.J."/>
        </authorList>
    </citation>
    <scope>NUCLEOTIDE SEQUENCE [LARGE SCALE GENOMIC DNA]</scope>
    <source>
        <strain evidence="6 7">K2</strain>
    </source>
</reference>
<comment type="function">
    <text evidence="3">Catalyzes the conversion of S-adenosyl-L-methionine (SAM) to carboxy-S-adenosyl-L-methionine (Cx-SAM).</text>
</comment>
<dbReference type="InterPro" id="IPR005271">
    <property type="entry name" value="CmoA"/>
</dbReference>
<dbReference type="GO" id="GO:0002098">
    <property type="term" value="P:tRNA wobble uridine modification"/>
    <property type="evidence" value="ECO:0007669"/>
    <property type="project" value="InterPro"/>
</dbReference>
<dbReference type="HAMAP" id="MF_01589">
    <property type="entry name" value="Cx_SAM_synthase"/>
    <property type="match status" value="1"/>
</dbReference>